<feature type="transmembrane region" description="Helical" evidence="8">
    <location>
        <begin position="159"/>
        <end position="177"/>
    </location>
</feature>
<keyword evidence="3 9" id="KW-0808">Transferase</keyword>
<comment type="subcellular location">
    <subcellularLocation>
        <location evidence="1">Cell membrane</location>
        <topology evidence="1">Multi-pass membrane protein</topology>
    </subcellularLocation>
</comment>
<feature type="transmembrane region" description="Helical" evidence="8">
    <location>
        <begin position="74"/>
        <end position="91"/>
    </location>
</feature>
<evidence type="ECO:0000256" key="8">
    <source>
        <dbReference type="SAM" id="Phobius"/>
    </source>
</evidence>
<feature type="transmembrane region" description="Helical" evidence="8">
    <location>
        <begin position="128"/>
        <end position="147"/>
    </location>
</feature>
<dbReference type="AlphaFoldDB" id="A0A0W0YXL2"/>
<reference evidence="9 10" key="1">
    <citation type="submission" date="2015-11" db="EMBL/GenBank/DDBJ databases">
        <title>Genomic analysis of 38 Legionella species identifies large and diverse effector repertoires.</title>
        <authorList>
            <person name="Burstein D."/>
            <person name="Amaro F."/>
            <person name="Zusman T."/>
            <person name="Lifshitz Z."/>
            <person name="Cohen O."/>
            <person name="Gilbert J.A."/>
            <person name="Pupko T."/>
            <person name="Shuman H.A."/>
            <person name="Segal G."/>
        </authorList>
    </citation>
    <scope>NUCLEOTIDE SEQUENCE [LARGE SCALE GENOMIC DNA]</scope>
    <source>
        <strain evidence="9 10">Mt.St.Helens-9</strain>
    </source>
</reference>
<feature type="transmembrane region" description="Helical" evidence="8">
    <location>
        <begin position="212"/>
        <end position="230"/>
    </location>
</feature>
<feature type="binding site" evidence="7">
    <location>
        <position position="211"/>
    </location>
    <ligand>
        <name>Mg(2+)</name>
        <dbReference type="ChEBI" id="CHEBI:18420"/>
    </ligand>
</feature>
<dbReference type="InterPro" id="IPR000715">
    <property type="entry name" value="Glycosyl_transferase_4"/>
</dbReference>
<feature type="binding site" evidence="7">
    <location>
        <position position="151"/>
    </location>
    <ligand>
        <name>Mg(2+)</name>
        <dbReference type="ChEBI" id="CHEBI:18420"/>
    </ligand>
</feature>
<dbReference type="GO" id="GO:0044038">
    <property type="term" value="P:cell wall macromolecule biosynthetic process"/>
    <property type="evidence" value="ECO:0007669"/>
    <property type="project" value="TreeGrafter"/>
</dbReference>
<dbReference type="GO" id="GO:0046872">
    <property type="term" value="F:metal ion binding"/>
    <property type="evidence" value="ECO:0007669"/>
    <property type="project" value="UniProtKB-KW"/>
</dbReference>
<keyword evidence="7" id="KW-0460">Magnesium</keyword>
<dbReference type="OrthoDB" id="9783652at2"/>
<dbReference type="GO" id="GO:0016757">
    <property type="term" value="F:glycosyltransferase activity"/>
    <property type="evidence" value="ECO:0007669"/>
    <property type="project" value="UniProtKB-KW"/>
</dbReference>
<keyword evidence="2" id="KW-1003">Cell membrane</keyword>
<dbReference type="CDD" id="cd06854">
    <property type="entry name" value="GT_WbpL_WbcO_like"/>
    <property type="match status" value="1"/>
</dbReference>
<proteinExistence type="predicted"/>
<keyword evidence="5 8" id="KW-1133">Transmembrane helix</keyword>
<evidence type="ECO:0000256" key="3">
    <source>
        <dbReference type="ARBA" id="ARBA00022679"/>
    </source>
</evidence>
<evidence type="ECO:0000256" key="1">
    <source>
        <dbReference type="ARBA" id="ARBA00004651"/>
    </source>
</evidence>
<dbReference type="Proteomes" id="UP000054877">
    <property type="component" value="Unassembled WGS sequence"/>
</dbReference>
<feature type="transmembrane region" description="Helical" evidence="8">
    <location>
        <begin position="310"/>
        <end position="328"/>
    </location>
</feature>
<keyword evidence="6 8" id="KW-0472">Membrane</keyword>
<gene>
    <name evidence="9" type="primary">wecA</name>
    <name evidence="9" type="ORF">Lspi_2247</name>
</gene>
<protein>
    <submittedName>
        <fullName evidence="9">Alpha-N-acetylglucosaminyltransferase</fullName>
    </submittedName>
</protein>
<dbReference type="PANTHER" id="PTHR22926">
    <property type="entry name" value="PHOSPHO-N-ACETYLMURAMOYL-PENTAPEPTIDE-TRANSFERASE"/>
    <property type="match status" value="1"/>
</dbReference>
<evidence type="ECO:0000313" key="9">
    <source>
        <dbReference type="EMBL" id="KTD61617.1"/>
    </source>
</evidence>
<organism evidence="9 10">
    <name type="scientific">Legionella spiritensis</name>
    <dbReference type="NCBI Taxonomy" id="452"/>
    <lineage>
        <taxon>Bacteria</taxon>
        <taxon>Pseudomonadati</taxon>
        <taxon>Pseudomonadota</taxon>
        <taxon>Gammaproteobacteria</taxon>
        <taxon>Legionellales</taxon>
        <taxon>Legionellaceae</taxon>
        <taxon>Legionella</taxon>
    </lineage>
</organism>
<evidence type="ECO:0000313" key="10">
    <source>
        <dbReference type="Proteomes" id="UP000054877"/>
    </source>
</evidence>
<feature type="transmembrane region" description="Helical" evidence="8">
    <location>
        <begin position="183"/>
        <end position="200"/>
    </location>
</feature>
<keyword evidence="4 8" id="KW-0812">Transmembrane</keyword>
<dbReference type="GO" id="GO:0071555">
    <property type="term" value="P:cell wall organization"/>
    <property type="evidence" value="ECO:0007669"/>
    <property type="project" value="TreeGrafter"/>
</dbReference>
<dbReference type="EMBL" id="LNYX01000031">
    <property type="protein sequence ID" value="KTD61617.1"/>
    <property type="molecule type" value="Genomic_DNA"/>
</dbReference>
<evidence type="ECO:0000256" key="4">
    <source>
        <dbReference type="ARBA" id="ARBA00022692"/>
    </source>
</evidence>
<evidence type="ECO:0000256" key="7">
    <source>
        <dbReference type="PIRSR" id="PIRSR600715-1"/>
    </source>
</evidence>
<feature type="transmembrane region" description="Helical" evidence="8">
    <location>
        <begin position="284"/>
        <end position="304"/>
    </location>
</feature>
<dbReference type="GO" id="GO:0016780">
    <property type="term" value="F:phosphotransferase activity, for other substituted phosphate groups"/>
    <property type="evidence" value="ECO:0007669"/>
    <property type="project" value="InterPro"/>
</dbReference>
<comment type="cofactor">
    <cofactor evidence="7">
        <name>Mg(2+)</name>
        <dbReference type="ChEBI" id="CHEBI:18420"/>
    </cofactor>
</comment>
<name>A0A0W0YXL2_LEGSP</name>
<feature type="transmembrane region" description="Helical" evidence="8">
    <location>
        <begin position="236"/>
        <end position="255"/>
    </location>
</feature>
<keyword evidence="10" id="KW-1185">Reference proteome</keyword>
<dbReference type="PATRIC" id="fig|452.5.peg.2478"/>
<keyword evidence="7" id="KW-0479">Metal-binding</keyword>
<dbReference type="GO" id="GO:0005886">
    <property type="term" value="C:plasma membrane"/>
    <property type="evidence" value="ECO:0007669"/>
    <property type="project" value="UniProtKB-SubCell"/>
</dbReference>
<sequence>MTLPLFYAVIFIGAALLTGLIRRYALATDLLDIPNDRSSHALPTPRGGGLSFVLCFMASMLMLGKQGVIPPGELYVFIGPCFIVAMLGFLDDRFHLSAVWRLAGHFMMAILAIYLLRGFPVVFEMTPYVVPGYLLCVFVVFYLVWLLNLFNFMDGIDGLAAAETICVCAGGAFLYYLHGQAGLAVPPLLLAVAVGGFLIWNFPPARIFMGDVGSGFLGFVIGVFSLQAAMAQGTLFWGWVILAGVFITDATLTLIRRGLAGERVFEAHRSHAYQQAVQYAGKHWPVTVSVILINAVWLFPWALLVALERVSVITGITIAYAPLLLTAIKFNAGKKAEC</sequence>
<evidence type="ECO:0000256" key="6">
    <source>
        <dbReference type="ARBA" id="ARBA00023136"/>
    </source>
</evidence>
<dbReference type="STRING" id="452.Lspi_2247"/>
<evidence type="ECO:0000256" key="2">
    <source>
        <dbReference type="ARBA" id="ARBA00022475"/>
    </source>
</evidence>
<accession>A0A0W0YXL2</accession>
<feature type="transmembrane region" description="Helical" evidence="8">
    <location>
        <begin position="98"/>
        <end position="116"/>
    </location>
</feature>
<dbReference type="GO" id="GO:0009103">
    <property type="term" value="P:lipopolysaccharide biosynthetic process"/>
    <property type="evidence" value="ECO:0007669"/>
    <property type="project" value="TreeGrafter"/>
</dbReference>
<evidence type="ECO:0000256" key="5">
    <source>
        <dbReference type="ARBA" id="ARBA00022989"/>
    </source>
</evidence>
<dbReference type="PANTHER" id="PTHR22926:SF3">
    <property type="entry name" value="UNDECAPRENYL-PHOSPHATE ALPHA-N-ACETYLGLUCOSAMINYL 1-PHOSPHATE TRANSFERASE"/>
    <property type="match status" value="1"/>
</dbReference>
<dbReference type="RefSeq" id="WP_058484158.1">
    <property type="nucleotide sequence ID" value="NZ_CAAAII010000001.1"/>
</dbReference>
<dbReference type="Pfam" id="PF00953">
    <property type="entry name" value="Glycos_transf_4"/>
    <property type="match status" value="1"/>
</dbReference>
<feature type="transmembrane region" description="Helical" evidence="8">
    <location>
        <begin position="6"/>
        <end position="26"/>
    </location>
</feature>
<feature type="transmembrane region" description="Helical" evidence="8">
    <location>
        <begin position="47"/>
        <end position="68"/>
    </location>
</feature>
<comment type="caution">
    <text evidence="9">The sequence shown here is derived from an EMBL/GenBank/DDBJ whole genome shotgun (WGS) entry which is preliminary data.</text>
</comment>
<keyword evidence="9" id="KW-0328">Glycosyltransferase</keyword>